<comment type="caution">
    <text evidence="1">The sequence shown here is derived from an EMBL/GenBank/DDBJ whole genome shotgun (WGS) entry which is preliminary data.</text>
</comment>
<feature type="non-terminal residue" evidence="1">
    <location>
        <position position="47"/>
    </location>
</feature>
<sequence>MQSNISDSWVWKHDVGNDYSVRGAYHLLTNMDTYDADEISDLIWHKQ</sequence>
<dbReference type="Proteomes" id="UP000265520">
    <property type="component" value="Unassembled WGS sequence"/>
</dbReference>
<proteinExistence type="predicted"/>
<dbReference type="AlphaFoldDB" id="A0A392VWA7"/>
<evidence type="ECO:0000313" key="1">
    <source>
        <dbReference type="EMBL" id="MCI92496.1"/>
    </source>
</evidence>
<protein>
    <submittedName>
        <fullName evidence="1">Uncharacterized protein</fullName>
    </submittedName>
</protein>
<keyword evidence="2" id="KW-1185">Reference proteome</keyword>
<evidence type="ECO:0000313" key="2">
    <source>
        <dbReference type="Proteomes" id="UP000265520"/>
    </source>
</evidence>
<accession>A0A392VWA7</accession>
<name>A0A392VWA7_9FABA</name>
<organism evidence="1 2">
    <name type="scientific">Trifolium medium</name>
    <dbReference type="NCBI Taxonomy" id="97028"/>
    <lineage>
        <taxon>Eukaryota</taxon>
        <taxon>Viridiplantae</taxon>
        <taxon>Streptophyta</taxon>
        <taxon>Embryophyta</taxon>
        <taxon>Tracheophyta</taxon>
        <taxon>Spermatophyta</taxon>
        <taxon>Magnoliopsida</taxon>
        <taxon>eudicotyledons</taxon>
        <taxon>Gunneridae</taxon>
        <taxon>Pentapetalae</taxon>
        <taxon>rosids</taxon>
        <taxon>fabids</taxon>
        <taxon>Fabales</taxon>
        <taxon>Fabaceae</taxon>
        <taxon>Papilionoideae</taxon>
        <taxon>50 kb inversion clade</taxon>
        <taxon>NPAAA clade</taxon>
        <taxon>Hologalegina</taxon>
        <taxon>IRL clade</taxon>
        <taxon>Trifolieae</taxon>
        <taxon>Trifolium</taxon>
    </lineage>
</organism>
<dbReference type="EMBL" id="LXQA011302913">
    <property type="protein sequence ID" value="MCI92496.1"/>
    <property type="molecule type" value="Genomic_DNA"/>
</dbReference>
<reference evidence="1 2" key="1">
    <citation type="journal article" date="2018" name="Front. Plant Sci.">
        <title>Red Clover (Trifolium pratense) and Zigzag Clover (T. medium) - A Picture of Genomic Similarities and Differences.</title>
        <authorList>
            <person name="Dluhosova J."/>
            <person name="Istvanek J."/>
            <person name="Nedelnik J."/>
            <person name="Repkova J."/>
        </authorList>
    </citation>
    <scope>NUCLEOTIDE SEQUENCE [LARGE SCALE GENOMIC DNA]</scope>
    <source>
        <strain evidence="2">cv. 10/8</strain>
        <tissue evidence="1">Leaf</tissue>
    </source>
</reference>